<name>A0A975DC45_9GAMM</name>
<keyword evidence="2" id="KW-1185">Reference proteome</keyword>
<sequence>MSQELSGFVQLSAPELLKALEGKKLDPNKIDSLYTKVESGFNLSESDILEMTNEILASCSMQQLYELLASSHVNESGQSVVELKIEKRKEKPVICSIEDMDYEMAMSRMKEFTASLNDELESTNVELNSLQAGFDSIFHHSSKIGGEL</sequence>
<dbReference type="RefSeq" id="WP_208832084.1">
    <property type="nucleotide sequence ID" value="NZ_CP072110.1"/>
</dbReference>
<protein>
    <submittedName>
        <fullName evidence="1">Uncharacterized protein</fullName>
    </submittedName>
</protein>
<proteinExistence type="predicted"/>
<dbReference type="EMBL" id="CP072110">
    <property type="protein sequence ID" value="QTH64029.1"/>
    <property type="molecule type" value="Genomic_DNA"/>
</dbReference>
<dbReference type="AlphaFoldDB" id="A0A975DC45"/>
<dbReference type="Proteomes" id="UP000682739">
    <property type="component" value="Chromosome"/>
</dbReference>
<evidence type="ECO:0000313" key="1">
    <source>
        <dbReference type="EMBL" id="QTH64029.1"/>
    </source>
</evidence>
<reference evidence="1" key="1">
    <citation type="submission" date="2021-03" db="EMBL/GenBank/DDBJ databases">
        <title>Description of Psychrosphaera ytuae sp. nov. isolated from deep sea sediment of South China Sea.</title>
        <authorList>
            <person name="Zhang J."/>
            <person name="Xu X.-D."/>
        </authorList>
    </citation>
    <scope>NUCLEOTIDE SEQUENCE</scope>
    <source>
        <strain evidence="1">MTZ26</strain>
    </source>
</reference>
<gene>
    <name evidence="1" type="ORF">J1N51_00580</name>
</gene>
<dbReference type="KEGG" id="psym:J1N51_00580"/>
<organism evidence="1 2">
    <name type="scientific">Psychrosphaera ytuae</name>
    <dbReference type="NCBI Taxonomy" id="2820710"/>
    <lineage>
        <taxon>Bacteria</taxon>
        <taxon>Pseudomonadati</taxon>
        <taxon>Pseudomonadota</taxon>
        <taxon>Gammaproteobacteria</taxon>
        <taxon>Alteromonadales</taxon>
        <taxon>Pseudoalteromonadaceae</taxon>
        <taxon>Psychrosphaera</taxon>
    </lineage>
</organism>
<accession>A0A975DC45</accession>
<evidence type="ECO:0000313" key="2">
    <source>
        <dbReference type="Proteomes" id="UP000682739"/>
    </source>
</evidence>